<dbReference type="EMBL" id="JASPKZ010003067">
    <property type="protein sequence ID" value="KAJ9594137.1"/>
    <property type="molecule type" value="Genomic_DNA"/>
</dbReference>
<feature type="signal peptide" evidence="1">
    <location>
        <begin position="1"/>
        <end position="19"/>
    </location>
</feature>
<comment type="caution">
    <text evidence="2">The sequence shown here is derived from an EMBL/GenBank/DDBJ whole genome shotgun (WGS) entry which is preliminary data.</text>
</comment>
<sequence>VAKAILLSLLLLTLAVCHGWTRKCEKIVIHLCQDIGYNLTVMPNLMGHEDQLQADRGLAENSELVNSVVQRVAFSGAEQSNHGCFTKKLINFMSAFPNFGQSDFARDVTHDCLKRLSADQIPIENTEYATT</sequence>
<dbReference type="Gene3D" id="1.10.2000.10">
    <property type="entry name" value="Frizzled cysteine-rich domain"/>
    <property type="match status" value="1"/>
</dbReference>
<keyword evidence="3" id="KW-1185">Reference proteome</keyword>
<feature type="chain" id="PRO_5042023932" description="Secreted protein" evidence="1">
    <location>
        <begin position="20"/>
        <end position="131"/>
    </location>
</feature>
<reference evidence="2" key="1">
    <citation type="journal article" date="2023" name="IScience">
        <title>Live-bearing cockroach genome reveals convergent evolutionary mechanisms linked to viviparity in insects and beyond.</title>
        <authorList>
            <person name="Fouks B."/>
            <person name="Harrison M.C."/>
            <person name="Mikhailova A.A."/>
            <person name="Marchal E."/>
            <person name="English S."/>
            <person name="Carruthers M."/>
            <person name="Jennings E.C."/>
            <person name="Chiamaka E.L."/>
            <person name="Frigard R.A."/>
            <person name="Pippel M."/>
            <person name="Attardo G.M."/>
            <person name="Benoit J.B."/>
            <person name="Bornberg-Bauer E."/>
            <person name="Tobe S.S."/>
        </authorList>
    </citation>
    <scope>NUCLEOTIDE SEQUENCE</scope>
    <source>
        <strain evidence="2">Stay&amp;Tobe</strain>
    </source>
</reference>
<feature type="non-terminal residue" evidence="2">
    <location>
        <position position="131"/>
    </location>
</feature>
<dbReference type="InterPro" id="IPR036790">
    <property type="entry name" value="Frizzled_dom_sf"/>
</dbReference>
<protein>
    <recommendedName>
        <fullName evidence="4">Secreted protein</fullName>
    </recommendedName>
</protein>
<accession>A0AAD8A9C8</accession>
<feature type="non-terminal residue" evidence="2">
    <location>
        <position position="1"/>
    </location>
</feature>
<reference evidence="2" key="2">
    <citation type="submission" date="2023-05" db="EMBL/GenBank/DDBJ databases">
        <authorList>
            <person name="Fouks B."/>
        </authorList>
    </citation>
    <scope>NUCLEOTIDE SEQUENCE</scope>
    <source>
        <strain evidence="2">Stay&amp;Tobe</strain>
        <tissue evidence="2">Testes</tissue>
    </source>
</reference>
<keyword evidence="1" id="KW-0732">Signal</keyword>
<evidence type="ECO:0000256" key="1">
    <source>
        <dbReference type="SAM" id="SignalP"/>
    </source>
</evidence>
<dbReference type="Proteomes" id="UP001233999">
    <property type="component" value="Unassembled WGS sequence"/>
</dbReference>
<proteinExistence type="predicted"/>
<name>A0AAD8A9C8_DIPPU</name>
<dbReference type="AlphaFoldDB" id="A0AAD8A9C8"/>
<evidence type="ECO:0000313" key="3">
    <source>
        <dbReference type="Proteomes" id="UP001233999"/>
    </source>
</evidence>
<evidence type="ECO:0000313" key="2">
    <source>
        <dbReference type="EMBL" id="KAJ9594137.1"/>
    </source>
</evidence>
<dbReference type="SUPFAM" id="SSF63501">
    <property type="entry name" value="Frizzled cysteine-rich domain"/>
    <property type="match status" value="1"/>
</dbReference>
<evidence type="ECO:0008006" key="4">
    <source>
        <dbReference type="Google" id="ProtNLM"/>
    </source>
</evidence>
<gene>
    <name evidence="2" type="ORF">L9F63_014453</name>
</gene>
<organism evidence="2 3">
    <name type="scientific">Diploptera punctata</name>
    <name type="common">Pacific beetle cockroach</name>
    <dbReference type="NCBI Taxonomy" id="6984"/>
    <lineage>
        <taxon>Eukaryota</taxon>
        <taxon>Metazoa</taxon>
        <taxon>Ecdysozoa</taxon>
        <taxon>Arthropoda</taxon>
        <taxon>Hexapoda</taxon>
        <taxon>Insecta</taxon>
        <taxon>Pterygota</taxon>
        <taxon>Neoptera</taxon>
        <taxon>Polyneoptera</taxon>
        <taxon>Dictyoptera</taxon>
        <taxon>Blattodea</taxon>
        <taxon>Blaberoidea</taxon>
        <taxon>Blaberidae</taxon>
        <taxon>Diplopterinae</taxon>
        <taxon>Diploptera</taxon>
    </lineage>
</organism>